<dbReference type="InterPro" id="IPR013424">
    <property type="entry name" value="Ice-binding_C"/>
</dbReference>
<feature type="chain" id="PRO_5030507254" evidence="1">
    <location>
        <begin position="23"/>
        <end position="200"/>
    </location>
</feature>
<gene>
    <name evidence="3" type="ORF">H3H37_10380</name>
</gene>
<dbReference type="NCBIfam" id="TIGR02595">
    <property type="entry name" value="PEP_CTERM"/>
    <property type="match status" value="1"/>
</dbReference>
<evidence type="ECO:0000313" key="4">
    <source>
        <dbReference type="Proteomes" id="UP000534388"/>
    </source>
</evidence>
<dbReference type="RefSeq" id="WP_182162050.1">
    <property type="nucleotide sequence ID" value="NZ_JACEZT010000005.1"/>
</dbReference>
<dbReference type="EMBL" id="JACEZT010000005">
    <property type="protein sequence ID" value="MBA5637460.1"/>
    <property type="molecule type" value="Genomic_DNA"/>
</dbReference>
<feature type="signal peptide" evidence="1">
    <location>
        <begin position="1"/>
        <end position="22"/>
    </location>
</feature>
<dbReference type="AlphaFoldDB" id="A0A7W2ERZ9"/>
<organism evidence="3 4">
    <name type="scientific">Rugamonas brunnea</name>
    <dbReference type="NCBI Taxonomy" id="2758569"/>
    <lineage>
        <taxon>Bacteria</taxon>
        <taxon>Pseudomonadati</taxon>
        <taxon>Pseudomonadota</taxon>
        <taxon>Betaproteobacteria</taxon>
        <taxon>Burkholderiales</taxon>
        <taxon>Oxalobacteraceae</taxon>
        <taxon>Telluria group</taxon>
        <taxon>Rugamonas</taxon>
    </lineage>
</organism>
<dbReference type="Pfam" id="PF07589">
    <property type="entry name" value="PEP-CTERM"/>
    <property type="match status" value="1"/>
</dbReference>
<keyword evidence="4" id="KW-1185">Reference proteome</keyword>
<reference evidence="3 4" key="1">
    <citation type="submission" date="2020-07" db="EMBL/GenBank/DDBJ databases">
        <title>Novel species isolated from subtropical streams in China.</title>
        <authorList>
            <person name="Lu H."/>
        </authorList>
    </citation>
    <scope>NUCLEOTIDE SEQUENCE [LARGE SCALE GENOMIC DNA]</scope>
    <source>
        <strain evidence="3 4">LX20W</strain>
    </source>
</reference>
<evidence type="ECO:0000256" key="1">
    <source>
        <dbReference type="SAM" id="SignalP"/>
    </source>
</evidence>
<name>A0A7W2ERZ9_9BURK</name>
<dbReference type="Gene3D" id="2.60.120.260">
    <property type="entry name" value="Galactose-binding domain-like"/>
    <property type="match status" value="1"/>
</dbReference>
<accession>A0A7W2ERZ9</accession>
<sequence>MPTFRSALASLAFILAAPAALASNLVINGDFENADTSMWLQSGDTSAQYFSADWSGSPLSNPANTVFADGAYPGLGYLGQNIATVAGAKYTLEFDLQRINSADGGQGQSLSNEVLVTFGANTVFHQTNTSGDWTHYTVSNLTATGAHTLLQFGDSNHYDYNQLDNVSLVMSAVPEPGTALMLMGGLVLMAARRFRRPPPF</sequence>
<feature type="domain" description="Ice-binding protein C-terminal" evidence="2">
    <location>
        <begin position="172"/>
        <end position="196"/>
    </location>
</feature>
<protein>
    <submittedName>
        <fullName evidence="3">PEP-CTERM sorting domain-containing protein</fullName>
    </submittedName>
</protein>
<keyword evidence="1" id="KW-0732">Signal</keyword>
<dbReference type="Proteomes" id="UP000534388">
    <property type="component" value="Unassembled WGS sequence"/>
</dbReference>
<proteinExistence type="predicted"/>
<dbReference type="InterPro" id="IPR008979">
    <property type="entry name" value="Galactose-bd-like_sf"/>
</dbReference>
<evidence type="ECO:0000313" key="3">
    <source>
        <dbReference type="EMBL" id="MBA5637460.1"/>
    </source>
</evidence>
<dbReference type="SUPFAM" id="SSF49785">
    <property type="entry name" value="Galactose-binding domain-like"/>
    <property type="match status" value="1"/>
</dbReference>
<evidence type="ECO:0000259" key="2">
    <source>
        <dbReference type="Pfam" id="PF07589"/>
    </source>
</evidence>
<comment type="caution">
    <text evidence="3">The sequence shown here is derived from an EMBL/GenBank/DDBJ whole genome shotgun (WGS) entry which is preliminary data.</text>
</comment>